<evidence type="ECO:0000313" key="1">
    <source>
        <dbReference type="EMBL" id="GAI41372.1"/>
    </source>
</evidence>
<protein>
    <submittedName>
        <fullName evidence="1">Uncharacterized protein</fullName>
    </submittedName>
</protein>
<comment type="caution">
    <text evidence="1">The sequence shown here is derived from an EMBL/GenBank/DDBJ whole genome shotgun (WGS) entry which is preliminary data.</text>
</comment>
<dbReference type="EMBL" id="BARV01033084">
    <property type="protein sequence ID" value="GAI41372.1"/>
    <property type="molecule type" value="Genomic_DNA"/>
</dbReference>
<sequence length="41" mass="4317">DALTGLAAQDLVGVEFTREGSAGTDTVNADCYLLGLRIQYV</sequence>
<accession>X1NBF6</accession>
<feature type="non-terminal residue" evidence="1">
    <location>
        <position position="1"/>
    </location>
</feature>
<proteinExistence type="predicted"/>
<name>X1NBF6_9ZZZZ</name>
<dbReference type="AlphaFoldDB" id="X1NBF6"/>
<organism evidence="1">
    <name type="scientific">marine sediment metagenome</name>
    <dbReference type="NCBI Taxonomy" id="412755"/>
    <lineage>
        <taxon>unclassified sequences</taxon>
        <taxon>metagenomes</taxon>
        <taxon>ecological metagenomes</taxon>
    </lineage>
</organism>
<gene>
    <name evidence="1" type="ORF">S06H3_52072</name>
</gene>
<reference evidence="1" key="1">
    <citation type="journal article" date="2014" name="Front. Microbiol.">
        <title>High frequency of phylogenetically diverse reductive dehalogenase-homologous genes in deep subseafloor sedimentary metagenomes.</title>
        <authorList>
            <person name="Kawai M."/>
            <person name="Futagami T."/>
            <person name="Toyoda A."/>
            <person name="Takaki Y."/>
            <person name="Nishi S."/>
            <person name="Hori S."/>
            <person name="Arai W."/>
            <person name="Tsubouchi T."/>
            <person name="Morono Y."/>
            <person name="Uchiyama I."/>
            <person name="Ito T."/>
            <person name="Fujiyama A."/>
            <person name="Inagaki F."/>
            <person name="Takami H."/>
        </authorList>
    </citation>
    <scope>NUCLEOTIDE SEQUENCE</scope>
    <source>
        <strain evidence="1">Expedition CK06-06</strain>
    </source>
</reference>